<keyword evidence="3" id="KW-1185">Reference proteome</keyword>
<keyword evidence="1" id="KW-1133">Transmembrane helix</keyword>
<keyword evidence="1" id="KW-0472">Membrane</keyword>
<name>A0A6G0U260_APHGL</name>
<comment type="caution">
    <text evidence="2">The sequence shown here is derived from an EMBL/GenBank/DDBJ whole genome shotgun (WGS) entry which is preliminary data.</text>
</comment>
<organism evidence="2 3">
    <name type="scientific">Aphis glycines</name>
    <name type="common">Soybean aphid</name>
    <dbReference type="NCBI Taxonomy" id="307491"/>
    <lineage>
        <taxon>Eukaryota</taxon>
        <taxon>Metazoa</taxon>
        <taxon>Ecdysozoa</taxon>
        <taxon>Arthropoda</taxon>
        <taxon>Hexapoda</taxon>
        <taxon>Insecta</taxon>
        <taxon>Pterygota</taxon>
        <taxon>Neoptera</taxon>
        <taxon>Paraneoptera</taxon>
        <taxon>Hemiptera</taxon>
        <taxon>Sternorrhyncha</taxon>
        <taxon>Aphidomorpha</taxon>
        <taxon>Aphidoidea</taxon>
        <taxon>Aphididae</taxon>
        <taxon>Aphidini</taxon>
        <taxon>Aphis</taxon>
        <taxon>Aphis</taxon>
    </lineage>
</organism>
<evidence type="ECO:0000256" key="1">
    <source>
        <dbReference type="SAM" id="Phobius"/>
    </source>
</evidence>
<evidence type="ECO:0000313" key="3">
    <source>
        <dbReference type="Proteomes" id="UP000475862"/>
    </source>
</evidence>
<evidence type="ECO:0000313" key="2">
    <source>
        <dbReference type="EMBL" id="KAE9542870.1"/>
    </source>
</evidence>
<sequence>MHRLYKVKRVETVAVGGQNKGMDIGRRSIPIWVTLNNSQVGYDKILSKCTKYSEEIHLRMTGIIFVVLTFSHKNRHLSNFLISNLISKQYMFIGNPILFVDITISPTFFHVVVNDSLFVELVILFELQTSYNLLASGSWTIHLSLMTSASLNIIIAMMPNRTIVVLQRLSTFHISPTYLLKQLNLTTQRACSATLRINNTLRIKKSNFIMLSQVCLFSVIINNINHFKC</sequence>
<keyword evidence="1" id="KW-0812">Transmembrane</keyword>
<proteinExistence type="predicted"/>
<reference evidence="2 3" key="1">
    <citation type="submission" date="2019-08" db="EMBL/GenBank/DDBJ databases">
        <title>The genome of the soybean aphid Biotype 1, its phylome, world population structure and adaptation to the North American continent.</title>
        <authorList>
            <person name="Giordano R."/>
            <person name="Donthu R.K."/>
            <person name="Hernandez A.G."/>
            <person name="Wright C.L."/>
            <person name="Zimin A.V."/>
        </authorList>
    </citation>
    <scope>NUCLEOTIDE SEQUENCE [LARGE SCALE GENOMIC DNA]</scope>
    <source>
        <tissue evidence="2">Whole aphids</tissue>
    </source>
</reference>
<accession>A0A6G0U260</accession>
<protein>
    <submittedName>
        <fullName evidence="2">Uncharacterized protein</fullName>
    </submittedName>
</protein>
<dbReference type="Proteomes" id="UP000475862">
    <property type="component" value="Unassembled WGS sequence"/>
</dbReference>
<gene>
    <name evidence="2" type="ORF">AGLY_002781</name>
</gene>
<feature type="transmembrane region" description="Helical" evidence="1">
    <location>
        <begin position="90"/>
        <end position="113"/>
    </location>
</feature>
<dbReference type="AlphaFoldDB" id="A0A6G0U260"/>
<feature type="transmembrane region" description="Helical" evidence="1">
    <location>
        <begin position="133"/>
        <end position="158"/>
    </location>
</feature>
<dbReference type="EMBL" id="VYZN01000009">
    <property type="protein sequence ID" value="KAE9542870.1"/>
    <property type="molecule type" value="Genomic_DNA"/>
</dbReference>